<evidence type="ECO:0000313" key="2">
    <source>
        <dbReference type="Proteomes" id="UP000193933"/>
    </source>
</evidence>
<organism evidence="1 2">
    <name type="scientific">Pantoea conspicua</name>
    <dbReference type="NCBI Taxonomy" id="472705"/>
    <lineage>
        <taxon>Bacteria</taxon>
        <taxon>Pseudomonadati</taxon>
        <taxon>Pseudomonadota</taxon>
        <taxon>Gammaproteobacteria</taxon>
        <taxon>Enterobacterales</taxon>
        <taxon>Erwiniaceae</taxon>
        <taxon>Pantoea</taxon>
    </lineage>
</organism>
<dbReference type="AlphaFoldDB" id="A0A1X1C2P4"/>
<gene>
    <name evidence="1" type="ORF">HA41_00540</name>
</gene>
<comment type="caution">
    <text evidence="1">The sequence shown here is derived from an EMBL/GenBank/DDBJ whole genome shotgun (WGS) entry which is preliminary data.</text>
</comment>
<dbReference type="Proteomes" id="UP000193933">
    <property type="component" value="Unassembled WGS sequence"/>
</dbReference>
<reference evidence="1 2" key="1">
    <citation type="journal article" date="2017" name="Antonie Van Leeuwenhoek">
        <title>Phylogenomic resolution of the bacterial genus Pantoea and its relationship with Erwinia and Tatumella.</title>
        <authorList>
            <person name="Palmer M."/>
            <person name="Steenkamp E.T."/>
            <person name="Coetzee M.P."/>
            <person name="Chan W.Y."/>
            <person name="van Zyl E."/>
            <person name="De Maayer P."/>
            <person name="Coutinho T.A."/>
            <person name="Blom J."/>
            <person name="Smits T.H."/>
            <person name="Duffy B."/>
            <person name="Venter S.N."/>
        </authorList>
    </citation>
    <scope>NUCLEOTIDE SEQUENCE [LARGE SCALE GENOMIC DNA]</scope>
    <source>
        <strain evidence="1 2">LMG 24534</strain>
    </source>
</reference>
<proteinExistence type="predicted"/>
<protein>
    <submittedName>
        <fullName evidence="1">Uncharacterized protein</fullName>
    </submittedName>
</protein>
<name>A0A1X1C2P4_9GAMM</name>
<sequence length="68" mass="7909">MRNTWSRDHLDILTRDYANASTELLAIMFDKPRQQVTNKARELGLKKSPEFLEVVRAATGAIRWRNHA</sequence>
<accession>A0A1X1C2P4</accession>
<dbReference type="EMBL" id="MLFN01000001">
    <property type="protein sequence ID" value="ORM55954.1"/>
    <property type="molecule type" value="Genomic_DNA"/>
</dbReference>
<evidence type="ECO:0000313" key="1">
    <source>
        <dbReference type="EMBL" id="ORM55954.1"/>
    </source>
</evidence>
<keyword evidence="2" id="KW-1185">Reference proteome</keyword>
<dbReference type="RefSeq" id="WP_094119107.1">
    <property type="nucleotide sequence ID" value="NZ_MLFN01000001.1"/>
</dbReference>